<dbReference type="Pfam" id="PF02364">
    <property type="entry name" value="Glucan_synthase"/>
    <property type="match status" value="2"/>
</dbReference>
<keyword evidence="10 15" id="KW-0472">Membrane</keyword>
<feature type="transmembrane region" description="Helical" evidence="15">
    <location>
        <begin position="2009"/>
        <end position="2028"/>
    </location>
</feature>
<protein>
    <recommendedName>
        <fullName evidence="12">1,3-beta-glucan synthase</fullName>
        <ecNumber evidence="3">2.4.1.34</ecNumber>
    </recommendedName>
    <alternativeName>
        <fullName evidence="12">1,3-beta-glucan synthase</fullName>
    </alternativeName>
</protein>
<dbReference type="GO" id="GO:0005886">
    <property type="term" value="C:plasma membrane"/>
    <property type="evidence" value="ECO:0007669"/>
    <property type="project" value="UniProtKB-SubCell"/>
</dbReference>
<keyword evidence="7 15" id="KW-0812">Transmembrane</keyword>
<keyword evidence="5" id="KW-0328">Glycosyltransferase</keyword>
<dbReference type="Pfam" id="PF25968">
    <property type="entry name" value="CALS1"/>
    <property type="match status" value="1"/>
</dbReference>
<dbReference type="PANTHER" id="PTHR12741:SF16">
    <property type="entry name" value="CALLOSE SYNTHASE 7"/>
    <property type="match status" value="1"/>
</dbReference>
<dbReference type="SMART" id="SM01205">
    <property type="entry name" value="FKS1_dom1"/>
    <property type="match status" value="1"/>
</dbReference>
<evidence type="ECO:0000256" key="1">
    <source>
        <dbReference type="ARBA" id="ARBA00004651"/>
    </source>
</evidence>
<dbReference type="InterPro" id="IPR039431">
    <property type="entry name" value="Vta1/CALS_N"/>
</dbReference>
<evidence type="ECO:0000256" key="14">
    <source>
        <dbReference type="SAM" id="MobiDB-lite"/>
    </source>
</evidence>
<evidence type="ECO:0000256" key="15">
    <source>
        <dbReference type="SAM" id="Phobius"/>
    </source>
</evidence>
<dbReference type="Pfam" id="PF14288">
    <property type="entry name" value="FKS1_dom1"/>
    <property type="match status" value="1"/>
</dbReference>
<keyword evidence="18" id="KW-1185">Reference proteome</keyword>
<keyword evidence="11" id="KW-0961">Cell wall biogenesis/degradation</keyword>
<dbReference type="Proteomes" id="UP001164929">
    <property type="component" value="Chromosome 5"/>
</dbReference>
<dbReference type="InterPro" id="IPR058851">
    <property type="entry name" value="CALS1_helical"/>
</dbReference>
<evidence type="ECO:0000256" key="12">
    <source>
        <dbReference type="ARBA" id="ARBA00032165"/>
    </source>
</evidence>
<keyword evidence="9 15" id="KW-1133">Transmembrane helix</keyword>
<evidence type="ECO:0000256" key="5">
    <source>
        <dbReference type="ARBA" id="ARBA00022676"/>
    </source>
</evidence>
<feature type="transmembrane region" description="Helical" evidence="15">
    <location>
        <begin position="142"/>
        <end position="162"/>
    </location>
</feature>
<dbReference type="GO" id="GO:0003843">
    <property type="term" value="F:1,3-beta-D-glucan synthase activity"/>
    <property type="evidence" value="ECO:0007669"/>
    <property type="project" value="UniProtKB-EC"/>
</dbReference>
<feature type="compositionally biased region" description="Polar residues" evidence="14">
    <location>
        <begin position="63"/>
        <end position="81"/>
    </location>
</feature>
<feature type="transmembrane region" description="Helical" evidence="15">
    <location>
        <begin position="27"/>
        <end position="46"/>
    </location>
</feature>
<dbReference type="Gene3D" id="1.25.40.270">
    <property type="entry name" value="Vacuolar protein sorting-associated protein vta1"/>
    <property type="match status" value="1"/>
</dbReference>
<evidence type="ECO:0000313" key="18">
    <source>
        <dbReference type="Proteomes" id="UP001164929"/>
    </source>
</evidence>
<comment type="subcellular location">
    <subcellularLocation>
        <location evidence="1">Cell membrane</location>
        <topology evidence="1">Multi-pass membrane protein</topology>
    </subcellularLocation>
</comment>
<feature type="transmembrane region" description="Helical" evidence="15">
    <location>
        <begin position="867"/>
        <end position="889"/>
    </location>
</feature>
<dbReference type="InterPro" id="IPR023175">
    <property type="entry name" value="Vta1/CALS_N_sf"/>
</dbReference>
<evidence type="ECO:0000256" key="10">
    <source>
        <dbReference type="ARBA" id="ARBA00023136"/>
    </source>
</evidence>
<feature type="transmembrane region" description="Helical" evidence="15">
    <location>
        <begin position="2140"/>
        <end position="2160"/>
    </location>
</feature>
<comment type="caution">
    <text evidence="17">The sequence shown here is derived from an EMBL/GenBank/DDBJ whole genome shotgun (WGS) entry which is preliminary data.</text>
</comment>
<evidence type="ECO:0000259" key="16">
    <source>
        <dbReference type="SMART" id="SM01205"/>
    </source>
</evidence>
<organism evidence="17 18">
    <name type="scientific">Populus alba x Populus x berolinensis</name>
    <dbReference type="NCBI Taxonomy" id="444605"/>
    <lineage>
        <taxon>Eukaryota</taxon>
        <taxon>Viridiplantae</taxon>
        <taxon>Streptophyta</taxon>
        <taxon>Embryophyta</taxon>
        <taxon>Tracheophyta</taxon>
        <taxon>Spermatophyta</taxon>
        <taxon>Magnoliopsida</taxon>
        <taxon>eudicotyledons</taxon>
        <taxon>Gunneridae</taxon>
        <taxon>Pentapetalae</taxon>
        <taxon>rosids</taxon>
        <taxon>fabids</taxon>
        <taxon>Malpighiales</taxon>
        <taxon>Salicaceae</taxon>
        <taxon>Saliceae</taxon>
        <taxon>Populus</taxon>
    </lineage>
</organism>
<keyword evidence="6" id="KW-0808">Transferase</keyword>
<dbReference type="GO" id="GO:0071555">
    <property type="term" value="P:cell wall organization"/>
    <property type="evidence" value="ECO:0007669"/>
    <property type="project" value="UniProtKB-KW"/>
</dbReference>
<name>A0AAD6W3V4_9ROSI</name>
<feature type="domain" description="1,3-beta-glucan synthase component FKS1-like" evidence="16">
    <location>
        <begin position="691"/>
        <end position="803"/>
    </location>
</feature>
<dbReference type="PANTHER" id="PTHR12741">
    <property type="entry name" value="LYST-INTERACTING PROTEIN LIP5 DOPAMINE RESPONSIVE PROTEIN DRG-1"/>
    <property type="match status" value="1"/>
</dbReference>
<feature type="region of interest" description="Disordered" evidence="14">
    <location>
        <begin position="55"/>
        <end position="81"/>
    </location>
</feature>
<comment type="similarity">
    <text evidence="2">Belongs to the glycosyltransferase 48 family.</text>
</comment>
<feature type="transmembrane region" description="Helical" evidence="15">
    <location>
        <begin position="2110"/>
        <end position="2128"/>
    </location>
</feature>
<dbReference type="GO" id="GO:0008360">
    <property type="term" value="P:regulation of cell shape"/>
    <property type="evidence" value="ECO:0007669"/>
    <property type="project" value="UniProtKB-KW"/>
</dbReference>
<comment type="catalytic activity">
    <reaction evidence="13">
        <text>[(1-&gt;3)-beta-D-glucosyl](n) + UDP-alpha-D-glucose = [(1-&gt;3)-beta-D-glucosyl](n+1) + UDP + H(+)</text>
        <dbReference type="Rhea" id="RHEA:21476"/>
        <dbReference type="Rhea" id="RHEA-COMP:11146"/>
        <dbReference type="Rhea" id="RHEA-COMP:14303"/>
        <dbReference type="ChEBI" id="CHEBI:15378"/>
        <dbReference type="ChEBI" id="CHEBI:37671"/>
        <dbReference type="ChEBI" id="CHEBI:58223"/>
        <dbReference type="ChEBI" id="CHEBI:58885"/>
        <dbReference type="EC" id="2.4.1.34"/>
    </reaction>
</comment>
<feature type="transmembrane region" description="Helical" evidence="15">
    <location>
        <begin position="1863"/>
        <end position="1885"/>
    </location>
</feature>
<feature type="transmembrane region" description="Helical" evidence="15">
    <location>
        <begin position="182"/>
        <end position="200"/>
    </location>
</feature>
<dbReference type="EMBL" id="JAQIZT010000005">
    <property type="protein sequence ID" value="KAJ6998313.1"/>
    <property type="molecule type" value="Genomic_DNA"/>
</dbReference>
<feature type="transmembrane region" description="Helical" evidence="15">
    <location>
        <begin position="944"/>
        <end position="965"/>
    </location>
</feature>
<evidence type="ECO:0000256" key="13">
    <source>
        <dbReference type="ARBA" id="ARBA00047777"/>
    </source>
</evidence>
<feature type="transmembrane region" description="Helical" evidence="15">
    <location>
        <begin position="1066"/>
        <end position="1084"/>
    </location>
</feature>
<feature type="transmembrane region" description="Helical" evidence="15">
    <location>
        <begin position="2244"/>
        <end position="2265"/>
    </location>
</feature>
<evidence type="ECO:0000256" key="7">
    <source>
        <dbReference type="ARBA" id="ARBA00022692"/>
    </source>
</evidence>
<keyword evidence="8" id="KW-0133">Cell shape</keyword>
<evidence type="ECO:0000256" key="9">
    <source>
        <dbReference type="ARBA" id="ARBA00022989"/>
    </source>
</evidence>
<feature type="transmembrane region" description="Helical" evidence="15">
    <location>
        <begin position="1017"/>
        <end position="1037"/>
    </location>
</feature>
<feature type="transmembrane region" description="Helical" evidence="15">
    <location>
        <begin position="901"/>
        <end position="924"/>
    </location>
</feature>
<evidence type="ECO:0000256" key="4">
    <source>
        <dbReference type="ARBA" id="ARBA00022475"/>
    </source>
</evidence>
<dbReference type="EC" id="2.4.1.34" evidence="3"/>
<feature type="transmembrane region" description="Helical" evidence="15">
    <location>
        <begin position="2181"/>
        <end position="2201"/>
    </location>
</feature>
<dbReference type="GO" id="GO:0006075">
    <property type="term" value="P:(1-&gt;3)-beta-D-glucan biosynthetic process"/>
    <property type="evidence" value="ECO:0007669"/>
    <property type="project" value="InterPro"/>
</dbReference>
<evidence type="ECO:0000256" key="11">
    <source>
        <dbReference type="ARBA" id="ARBA00023316"/>
    </source>
</evidence>
<feature type="transmembrane region" description="Helical" evidence="15">
    <location>
        <begin position="1090"/>
        <end position="1109"/>
    </location>
</feature>
<proteinExistence type="inferred from homology"/>
<feature type="transmembrane region" description="Helical" evidence="15">
    <location>
        <begin position="2034"/>
        <end position="2056"/>
    </location>
</feature>
<evidence type="ECO:0000256" key="8">
    <source>
        <dbReference type="ARBA" id="ARBA00022960"/>
    </source>
</evidence>
<dbReference type="GO" id="GO:0000148">
    <property type="term" value="C:1,3-beta-D-glucan synthase complex"/>
    <property type="evidence" value="ECO:0007669"/>
    <property type="project" value="InterPro"/>
</dbReference>
<evidence type="ECO:0000256" key="2">
    <source>
        <dbReference type="ARBA" id="ARBA00009040"/>
    </source>
</evidence>
<feature type="region of interest" description="Disordered" evidence="14">
    <location>
        <begin position="311"/>
        <end position="332"/>
    </location>
</feature>
<gene>
    <name evidence="17" type="ORF">NC653_014490</name>
</gene>
<sequence length="2317" mass="266612">MVGSCNLGYFIYFTSTVIATCNRWLCWSYACGFILMVFLLLLSFWVDLCHQANEEDDDDEENSSQQPLLESSKNKPGSTNTDSYRRCCSFRGIQVGSHQKFVIAVVALIFFVMLSFAVVIWIGAGNNPIDSSVVARVYVDLFATAVLILGGALGCYGLILFLKLRKVRSETASSEMRKVAGLAAVSVVCFTSSAAVALLTDIPVSSSVPSAFVLWVMRELPAPVTNMQAQSRAVTFISYGAEETLNPRHWVAATTSKNQQVQYKHDCYTSAKEGGKCRKLYLLRVEVQLCNMRSQLLPSLLAFKLRTPDWMASSSGTKNEGGPPRSQSRRMTRVQTTVLDLANEDSPPVDSEVVPSSLAFIAPILRVANEIEKENSRVAYLCRFHAFERAHMMDLTSSGRGVRQFKTYLLHRLEKLEEETKRQLAINDPGEIQLYYQKFYKENIKDAQHTKKPEEMAKILRTATVLYDVLQTVVPAGKVDNKTKKYAEDVKRKRGQYEHYNILPLYAAGVKPAIMELPEIKAALHALRDVDNLPMPKIRLPHDSSSDMHKERVTSVNDIFDWLSSIFGFQIRAIFFGELWMCCKTLKIYYSLALGFGRGKEGKTLWRVITPYILILSMESKRGNVANQREHLILLLANMDVRKRSLDDYTTLNSGTIQRLLETIFKNYRSWCNYLRCKSNLEFPTKSDNQQLKLIYIALYLLIWGEASNIRFMPECICYIFHNMAHEVYGILHSNVHPVSGETYEITPPDDEAFLRNVITPIYQVLREEARRNKGGKASHSKWRNYDDLNESDKCFKLNWPMDLRADFFVHSDEWPPANERSNQGTGGTRKPKTNFVEAMIIIAWSPSGSIIAFFDEDVFKSVLSIFVTSAFLNLLQASLDIILSLNAWRSLKVTQILRYLFKFVVAAAWAVVLPIGYSSSVLNPTGLVKFFSTWSMDWQNQSFYIYAVTIYLIPNVFAALLFVLPPLRRTMERSNWRIVTLIMWWAQASISSTFTFDSSPKLYVGRGMHEDMFSLLKYTLFWVLLIICKLAFSYYVEILPLVEPTKLIMEIRVNNYQWHEFFPQLPHNIGVVISIWTPILLVYFLDAQIWYAIFSTLVGGIQGAFSHLGEIRTLGMLRSRFESVPSAFSRHLVPSHEDAPRKPLVINSNKFCCSGLFICTDNQDKESERKNEESERKNIANFSHVWNEFIYSLRMEDLISNHEKDLLLVPYSSNDVSVFQWPPFLLASKIPIALDMAKDFKGKEDAELYRKMDEYMQSALIECYEALKYIIFSLLEDDVDKMIVKEIHNKVDMSINDHRFLNEFGMSGLPMLSEYLERFLKVLLGDHDHDHDDDGFYKSQIINALQSIIEIITQDIMIHGHEILERAHSHSSSDQSSMQTQRFEKINLSLTNDKSWREKVLRLHLLLTTKESAINVPSNLDARRRITFFANSLFMNMPKAPKVRDMFSFSVLTPYYKEDVLYSDDELHKENEDGITILFYLKTIYHDEWKNFEERINDQKLKFLAKDKAEFTRQWVSYRGQTLARTVRGMMYYRQALELQCLLEFAEDDALLNSSRTLELEMDQEMDQKVYYDRVQALADLKFTYVVSCQVYGAQKKSTEQRDRSCYNNILNLMNPSLRVAYIDERETTVNGKSQKLYYSVLVKGGDKYDEEIYRIKLPGPPTDIGEGKPENQNHAIIFTRGEALQTIDMNQDNYFEEAFKMRNVLEELKKSHRRKQNPTILGIREHIFTGSVSSLAWFMSNQETSFVTIGQRILASPLRVRFHYGHPDIFDRIFHITRGGISKASKIINLSEDIFAGYNTTLRGGYVTHHEYIQVGKGRDVGMNQISSFEAKVANGNGEQTLSRDVYRLGRRFDFYRMLSFYFTTVGFYFSSMVTVLTVYVFLYGRLYMVMSGLEREILMDPSINESKALEQALAPQSIFQLGLLLVLPMVMEIGLEKGFRTALGDFVIMQLQLASVFFTFQLGTKAHYYGRTILHGGSKYRATGRGFVVFHAKFAENYRLYSRSHFVKGLELFILLVVYEVYGNSYRSSSLYLFVTLSMWCLVGSWLFAPFVFNPSGFDWQKTVDDWTDWKRWMGNRGGIGIAPDKSWESWWGGEQEHLKHTNIRGWLLEIILAFRFFIYQYGIVYHLDIAHHSKSLLVYGLSWIVMLTTLLVLKMVSMGRRKFRTDFQLMFRILKALLFLGFVSVMTVLFVVCGLTIQDLFAGILAFIPTGWALLLIGQACRSLFMWIGFWDSIKELARAYEYIMGLLLFMPIAILSWFPFASEFQTRLLFNQAFSRGLQISMILAGKKEGADRADTGKKEGADRADTGERRS</sequence>
<accession>A0AAD6W3V4</accession>
<evidence type="ECO:0000256" key="3">
    <source>
        <dbReference type="ARBA" id="ARBA00012589"/>
    </source>
</evidence>
<dbReference type="InterPro" id="IPR026899">
    <property type="entry name" value="FKS1-like_dom1"/>
</dbReference>
<feature type="transmembrane region" description="Helical" evidence="15">
    <location>
        <begin position="2207"/>
        <end position="2232"/>
    </location>
</feature>
<evidence type="ECO:0000256" key="6">
    <source>
        <dbReference type="ARBA" id="ARBA00022679"/>
    </source>
</evidence>
<dbReference type="Pfam" id="PF04652">
    <property type="entry name" value="Vta1"/>
    <property type="match status" value="1"/>
</dbReference>
<dbReference type="InterPro" id="IPR003440">
    <property type="entry name" value="Glyco_trans_48_dom"/>
</dbReference>
<evidence type="ECO:0000313" key="17">
    <source>
        <dbReference type="EMBL" id="KAJ6998313.1"/>
    </source>
</evidence>
<keyword evidence="4" id="KW-1003">Cell membrane</keyword>
<feature type="transmembrane region" description="Helical" evidence="15">
    <location>
        <begin position="101"/>
        <end position="122"/>
    </location>
</feature>
<feature type="region of interest" description="Disordered" evidence="14">
    <location>
        <begin position="2293"/>
        <end position="2317"/>
    </location>
</feature>
<reference evidence="17" key="1">
    <citation type="journal article" date="2023" name="Mol. Ecol. Resour.">
        <title>Chromosome-level genome assembly of a triploid poplar Populus alba 'Berolinensis'.</title>
        <authorList>
            <person name="Chen S."/>
            <person name="Yu Y."/>
            <person name="Wang X."/>
            <person name="Wang S."/>
            <person name="Zhang T."/>
            <person name="Zhou Y."/>
            <person name="He R."/>
            <person name="Meng N."/>
            <person name="Wang Y."/>
            <person name="Liu W."/>
            <person name="Liu Z."/>
            <person name="Liu J."/>
            <person name="Guo Q."/>
            <person name="Huang H."/>
            <person name="Sederoff R.R."/>
            <person name="Wang G."/>
            <person name="Qu G."/>
            <person name="Chen S."/>
        </authorList>
    </citation>
    <scope>NUCLEOTIDE SEQUENCE</scope>
    <source>
        <strain evidence="17">SC-2020</strain>
    </source>
</reference>